<accession>A0A0N5AVG5</accession>
<dbReference type="Proteomes" id="UP000046393">
    <property type="component" value="Unplaced"/>
</dbReference>
<name>A0A0N5AVG5_9BILA</name>
<evidence type="ECO:0000313" key="1">
    <source>
        <dbReference type="Proteomes" id="UP000046393"/>
    </source>
</evidence>
<keyword evidence="1" id="KW-1185">Reference proteome</keyword>
<sequence>MYGEIIRFSGINRLSTWKQFMEEHRTVDVHSYCKQFRMSVSRHITVPERCIKELSYPVRSRNISTFISSNS</sequence>
<organism evidence="1 2">
    <name type="scientific">Syphacia muris</name>
    <dbReference type="NCBI Taxonomy" id="451379"/>
    <lineage>
        <taxon>Eukaryota</taxon>
        <taxon>Metazoa</taxon>
        <taxon>Ecdysozoa</taxon>
        <taxon>Nematoda</taxon>
        <taxon>Chromadorea</taxon>
        <taxon>Rhabditida</taxon>
        <taxon>Spirurina</taxon>
        <taxon>Oxyuridomorpha</taxon>
        <taxon>Oxyuroidea</taxon>
        <taxon>Oxyuridae</taxon>
        <taxon>Syphacia</taxon>
    </lineage>
</organism>
<protein>
    <submittedName>
        <fullName evidence="2">Retrotrans_gag domain-containing protein</fullName>
    </submittedName>
</protein>
<reference evidence="2" key="1">
    <citation type="submission" date="2017-02" db="UniProtKB">
        <authorList>
            <consortium name="WormBaseParasite"/>
        </authorList>
    </citation>
    <scope>IDENTIFICATION</scope>
</reference>
<evidence type="ECO:0000313" key="2">
    <source>
        <dbReference type="WBParaSite" id="SMUV_0000888301-mRNA-1"/>
    </source>
</evidence>
<dbReference type="AlphaFoldDB" id="A0A0N5AVG5"/>
<dbReference type="WBParaSite" id="SMUV_0000888301-mRNA-1">
    <property type="protein sequence ID" value="SMUV_0000888301-mRNA-1"/>
    <property type="gene ID" value="SMUV_0000888301"/>
</dbReference>
<proteinExistence type="predicted"/>